<evidence type="ECO:0000313" key="9">
    <source>
        <dbReference type="EnsemblMetazoa" id="XP_022669602"/>
    </source>
</evidence>
<dbReference type="EnsemblMetazoa" id="XM_022813889">
    <property type="protein sequence ID" value="XP_022669624"/>
    <property type="gene ID" value="LOC111253818"/>
</dbReference>
<dbReference type="EnsemblMetazoa" id="XM_022813867">
    <property type="protein sequence ID" value="XP_022669602"/>
    <property type="gene ID" value="LOC111253818"/>
</dbReference>
<dbReference type="GO" id="GO:0006508">
    <property type="term" value="P:proteolysis"/>
    <property type="evidence" value="ECO:0007669"/>
    <property type="project" value="UniProtKB-KW"/>
</dbReference>
<dbReference type="InterPro" id="IPR033116">
    <property type="entry name" value="TRYPSIN_SER"/>
</dbReference>
<dbReference type="InterPro" id="IPR018114">
    <property type="entry name" value="TRYPSIN_HIS"/>
</dbReference>
<dbReference type="FunFam" id="2.40.10.10:FF:000006">
    <property type="entry name" value="Serine proteinase stubble"/>
    <property type="match status" value="1"/>
</dbReference>
<dbReference type="PROSITE" id="PS00134">
    <property type="entry name" value="TRYPSIN_HIS"/>
    <property type="match status" value="1"/>
</dbReference>
<dbReference type="PROSITE" id="PS00135">
    <property type="entry name" value="TRYPSIN_SER"/>
    <property type="match status" value="1"/>
</dbReference>
<evidence type="ECO:0000256" key="2">
    <source>
        <dbReference type="ARBA" id="ARBA00022801"/>
    </source>
</evidence>
<protein>
    <recommendedName>
        <fullName evidence="8">Peptidase S1 domain-containing protein</fullName>
    </recommendedName>
</protein>
<evidence type="ECO:0000256" key="1">
    <source>
        <dbReference type="ARBA" id="ARBA00022670"/>
    </source>
</evidence>
<keyword evidence="4" id="KW-1015">Disulfide bond</keyword>
<keyword evidence="3 5" id="KW-0720">Serine protease</keyword>
<keyword evidence="1 5" id="KW-0645">Protease</keyword>
<dbReference type="PANTHER" id="PTHR24252">
    <property type="entry name" value="ACROSIN-RELATED"/>
    <property type="match status" value="1"/>
</dbReference>
<dbReference type="OMA" id="CGHINTN"/>
<keyword evidence="2 5" id="KW-0378">Hydrolase</keyword>
<dbReference type="GO" id="GO:0004252">
    <property type="term" value="F:serine-type endopeptidase activity"/>
    <property type="evidence" value="ECO:0007669"/>
    <property type="project" value="InterPro"/>
</dbReference>
<evidence type="ECO:0000256" key="6">
    <source>
        <dbReference type="SAM" id="MobiDB-lite"/>
    </source>
</evidence>
<feature type="region of interest" description="Disordered" evidence="6">
    <location>
        <begin position="138"/>
        <end position="182"/>
    </location>
</feature>
<name>A0A7M7KNK9_VARDE</name>
<evidence type="ECO:0000256" key="3">
    <source>
        <dbReference type="ARBA" id="ARBA00022825"/>
    </source>
</evidence>
<feature type="compositionally biased region" description="Polar residues" evidence="6">
    <location>
        <begin position="169"/>
        <end position="179"/>
    </location>
</feature>
<dbReference type="SMART" id="SM00020">
    <property type="entry name" value="Tryp_SPc"/>
    <property type="match status" value="1"/>
</dbReference>
<dbReference type="CDD" id="cd00190">
    <property type="entry name" value="Tryp_SPc"/>
    <property type="match status" value="1"/>
</dbReference>
<evidence type="ECO:0000313" key="10">
    <source>
        <dbReference type="Proteomes" id="UP000594260"/>
    </source>
</evidence>
<evidence type="ECO:0000256" key="5">
    <source>
        <dbReference type="RuleBase" id="RU363034"/>
    </source>
</evidence>
<dbReference type="InterPro" id="IPR001254">
    <property type="entry name" value="Trypsin_dom"/>
</dbReference>
<dbReference type="FunCoup" id="A0A7M7KNK9">
    <property type="interactions" value="7"/>
</dbReference>
<dbReference type="RefSeq" id="XP_022669624.1">
    <property type="nucleotide sequence ID" value="XM_022813889.1"/>
</dbReference>
<evidence type="ECO:0000256" key="4">
    <source>
        <dbReference type="ARBA" id="ARBA00023157"/>
    </source>
</evidence>
<dbReference type="Proteomes" id="UP000594260">
    <property type="component" value="Unplaced"/>
</dbReference>
<proteinExistence type="predicted"/>
<reference evidence="9" key="1">
    <citation type="submission" date="2021-01" db="UniProtKB">
        <authorList>
            <consortium name="EnsemblMetazoa"/>
        </authorList>
    </citation>
    <scope>IDENTIFICATION</scope>
</reference>
<keyword evidence="7" id="KW-0732">Signal</keyword>
<dbReference type="InterPro" id="IPR001314">
    <property type="entry name" value="Peptidase_S1A"/>
</dbReference>
<organism evidence="9 10">
    <name type="scientific">Varroa destructor</name>
    <name type="common">Honeybee mite</name>
    <dbReference type="NCBI Taxonomy" id="109461"/>
    <lineage>
        <taxon>Eukaryota</taxon>
        <taxon>Metazoa</taxon>
        <taxon>Ecdysozoa</taxon>
        <taxon>Arthropoda</taxon>
        <taxon>Chelicerata</taxon>
        <taxon>Arachnida</taxon>
        <taxon>Acari</taxon>
        <taxon>Parasitiformes</taxon>
        <taxon>Mesostigmata</taxon>
        <taxon>Gamasina</taxon>
        <taxon>Dermanyssoidea</taxon>
        <taxon>Varroidae</taxon>
        <taxon>Varroa</taxon>
    </lineage>
</organism>
<dbReference type="PRINTS" id="PR00722">
    <property type="entry name" value="CHYMOTRYPSIN"/>
</dbReference>
<evidence type="ECO:0000259" key="8">
    <source>
        <dbReference type="PROSITE" id="PS50240"/>
    </source>
</evidence>
<dbReference type="SUPFAM" id="SSF50494">
    <property type="entry name" value="Trypsin-like serine proteases"/>
    <property type="match status" value="1"/>
</dbReference>
<dbReference type="RefSeq" id="XP_022669613.1">
    <property type="nucleotide sequence ID" value="XM_022813878.1"/>
</dbReference>
<feature type="signal peptide" evidence="7">
    <location>
        <begin position="1"/>
        <end position="28"/>
    </location>
</feature>
<feature type="domain" description="Peptidase S1" evidence="8">
    <location>
        <begin position="194"/>
        <end position="445"/>
    </location>
</feature>
<dbReference type="OrthoDB" id="10002959at2759"/>
<keyword evidence="10" id="KW-1185">Reference proteome</keyword>
<dbReference type="InParanoid" id="A0A7M7KNK9"/>
<evidence type="ECO:0000256" key="7">
    <source>
        <dbReference type="SAM" id="SignalP"/>
    </source>
</evidence>
<sequence length="474" mass="52143">MLAMLTPNHNIGWLRCVLLFLLSTVDIGSELFAQGDEQLLNSGEVVVHDNDVVVLDDDSVDLDAAVSSPRATKIQEPGDLKRPLTWITKQVPTSSIYQEPKSTTNTVSPTTSSFRQAIRHPSNTAIFDGLFNSTSAPVTTGSKGVVKKRPSTTLAPVPPDLKPEDEPSNSEAQSPQSGCGISVLASEEDPDFRIVGGRDSESGAWPWQVSLLLRHPSAGKLGHWCGGAIVNRRWIVTAAHCIIKTCLLPSCSQMFALPQPTFWTVRLGDHKMKLTEGTEVTVKVSNIYPYPWYKGYEQDIALVRMASPANWTNFIRPLCLPEEEDDFQGLTCIATGWGKIDYNAKASNVLQEVLVRVFDNSVCDAVYRPKFKIAIKKYHLCAGTLDGGRGTCHGDSGGPLMCRLHNGRWYLAGITSFGSGCAKRGFPDVYSHVPHYIEWIHEVMERHDKEEEPNAHVGGMSRLSGDVQLTTIRN</sequence>
<dbReference type="GeneID" id="111253818"/>
<dbReference type="Gene3D" id="2.40.10.10">
    <property type="entry name" value="Trypsin-like serine proteases"/>
    <property type="match status" value="1"/>
</dbReference>
<dbReference type="InterPro" id="IPR043504">
    <property type="entry name" value="Peptidase_S1_PA_chymotrypsin"/>
</dbReference>
<dbReference type="KEGG" id="vde:111253818"/>
<feature type="chain" id="PRO_5033914497" description="Peptidase S1 domain-containing protein" evidence="7">
    <location>
        <begin position="29"/>
        <end position="474"/>
    </location>
</feature>
<dbReference type="RefSeq" id="XP_022669602.1">
    <property type="nucleotide sequence ID" value="XM_022813867.1"/>
</dbReference>
<dbReference type="AlphaFoldDB" id="A0A7M7KNK9"/>
<dbReference type="InterPro" id="IPR009003">
    <property type="entry name" value="Peptidase_S1_PA"/>
</dbReference>
<dbReference type="PROSITE" id="PS50240">
    <property type="entry name" value="TRYPSIN_DOM"/>
    <property type="match status" value="1"/>
</dbReference>
<dbReference type="Pfam" id="PF00089">
    <property type="entry name" value="Trypsin"/>
    <property type="match status" value="1"/>
</dbReference>
<dbReference type="EnsemblMetazoa" id="XM_022813878">
    <property type="protein sequence ID" value="XP_022669613"/>
    <property type="gene ID" value="LOC111253818"/>
</dbReference>
<dbReference type="PANTHER" id="PTHR24252:SF7">
    <property type="entry name" value="HYALIN"/>
    <property type="match status" value="1"/>
</dbReference>
<accession>A0A7M7KNK9</accession>